<sequence length="90" mass="9847">MVPSTGASLAKTVFRNMPHKPCEQVSRTSSGKVFPPPWTRRRGRSQGSRVGGLDTAHVLPQPRRSHLHHTCGSSPPRRNTPPSTSKSQVI</sequence>
<feature type="region of interest" description="Disordered" evidence="1">
    <location>
        <begin position="1"/>
        <end position="90"/>
    </location>
</feature>
<feature type="compositionally biased region" description="Low complexity" evidence="1">
    <location>
        <begin position="73"/>
        <end position="90"/>
    </location>
</feature>
<dbReference type="Proteomes" id="UP000324222">
    <property type="component" value="Unassembled WGS sequence"/>
</dbReference>
<proteinExistence type="predicted"/>
<evidence type="ECO:0000313" key="2">
    <source>
        <dbReference type="EMBL" id="MPC08853.1"/>
    </source>
</evidence>
<organism evidence="2 3">
    <name type="scientific">Portunus trituberculatus</name>
    <name type="common">Swimming crab</name>
    <name type="synonym">Neptunus trituberculatus</name>
    <dbReference type="NCBI Taxonomy" id="210409"/>
    <lineage>
        <taxon>Eukaryota</taxon>
        <taxon>Metazoa</taxon>
        <taxon>Ecdysozoa</taxon>
        <taxon>Arthropoda</taxon>
        <taxon>Crustacea</taxon>
        <taxon>Multicrustacea</taxon>
        <taxon>Malacostraca</taxon>
        <taxon>Eumalacostraca</taxon>
        <taxon>Eucarida</taxon>
        <taxon>Decapoda</taxon>
        <taxon>Pleocyemata</taxon>
        <taxon>Brachyura</taxon>
        <taxon>Eubrachyura</taxon>
        <taxon>Portunoidea</taxon>
        <taxon>Portunidae</taxon>
        <taxon>Portuninae</taxon>
        <taxon>Portunus</taxon>
    </lineage>
</organism>
<evidence type="ECO:0000313" key="3">
    <source>
        <dbReference type="Proteomes" id="UP000324222"/>
    </source>
</evidence>
<reference evidence="2 3" key="1">
    <citation type="submission" date="2019-05" db="EMBL/GenBank/DDBJ databases">
        <title>Another draft genome of Portunus trituberculatus and its Hox gene families provides insights of decapod evolution.</title>
        <authorList>
            <person name="Jeong J.-H."/>
            <person name="Song I."/>
            <person name="Kim S."/>
            <person name="Choi T."/>
            <person name="Kim D."/>
            <person name="Ryu S."/>
            <person name="Kim W."/>
        </authorList>
    </citation>
    <scope>NUCLEOTIDE SEQUENCE [LARGE SCALE GENOMIC DNA]</scope>
    <source>
        <tissue evidence="2">Muscle</tissue>
    </source>
</reference>
<dbReference type="AlphaFoldDB" id="A0A5B7CMJ5"/>
<protein>
    <submittedName>
        <fullName evidence="2">Uncharacterized protein</fullName>
    </submittedName>
</protein>
<keyword evidence="3" id="KW-1185">Reference proteome</keyword>
<dbReference type="EMBL" id="VSRR010000046">
    <property type="protein sequence ID" value="MPC08853.1"/>
    <property type="molecule type" value="Genomic_DNA"/>
</dbReference>
<comment type="caution">
    <text evidence="2">The sequence shown here is derived from an EMBL/GenBank/DDBJ whole genome shotgun (WGS) entry which is preliminary data.</text>
</comment>
<gene>
    <name evidence="2" type="ORF">E2C01_001449</name>
</gene>
<name>A0A5B7CMJ5_PORTR</name>
<evidence type="ECO:0000256" key="1">
    <source>
        <dbReference type="SAM" id="MobiDB-lite"/>
    </source>
</evidence>
<accession>A0A5B7CMJ5</accession>